<evidence type="ECO:0000256" key="1">
    <source>
        <dbReference type="ARBA" id="ARBA00004141"/>
    </source>
</evidence>
<dbReference type="Proteomes" id="UP000234950">
    <property type="component" value="Unassembled WGS sequence"/>
</dbReference>
<dbReference type="PIRSF" id="PIRSF005690">
    <property type="entry name" value="GerBA"/>
    <property type="match status" value="1"/>
</dbReference>
<comment type="subcellular location">
    <subcellularLocation>
        <location evidence="4">Cell membrane</location>
    </subcellularLocation>
    <subcellularLocation>
        <location evidence="1">Membrane</location>
        <topology evidence="1">Multi-pass membrane protein</topology>
    </subcellularLocation>
</comment>
<feature type="transmembrane region" description="Helical" evidence="5">
    <location>
        <begin position="359"/>
        <end position="378"/>
    </location>
</feature>
<evidence type="ECO:0000313" key="7">
    <source>
        <dbReference type="Proteomes" id="UP000234950"/>
    </source>
</evidence>
<feature type="transmembrane region" description="Helical" evidence="5">
    <location>
        <begin position="291"/>
        <end position="312"/>
    </location>
</feature>
<feature type="transmembrane region" description="Helical" evidence="5">
    <location>
        <begin position="384"/>
        <end position="401"/>
    </location>
</feature>
<feature type="transmembrane region" description="Helical" evidence="5">
    <location>
        <begin position="324"/>
        <end position="347"/>
    </location>
</feature>
<keyword evidence="3 4" id="KW-0472">Membrane</keyword>
<evidence type="ECO:0000313" key="6">
    <source>
        <dbReference type="EMBL" id="PLS07097.1"/>
    </source>
</evidence>
<dbReference type="Pfam" id="PF03323">
    <property type="entry name" value="GerA"/>
    <property type="match status" value="1"/>
</dbReference>
<dbReference type="GO" id="GO:0005886">
    <property type="term" value="C:plasma membrane"/>
    <property type="evidence" value="ECO:0007669"/>
    <property type="project" value="UniProtKB-SubCell"/>
</dbReference>
<dbReference type="GO" id="GO:0009847">
    <property type="term" value="P:spore germination"/>
    <property type="evidence" value="ECO:0007669"/>
    <property type="project" value="UniProtKB-UniRule"/>
</dbReference>
<dbReference type="EMBL" id="PGVE01000028">
    <property type="protein sequence ID" value="PLS07097.1"/>
    <property type="molecule type" value="Genomic_DNA"/>
</dbReference>
<dbReference type="AlphaFoldDB" id="A0A2N5HNQ1"/>
<feature type="transmembrane region" description="Helical" evidence="5">
    <location>
        <begin position="413"/>
        <end position="435"/>
    </location>
</feature>
<comment type="similarity">
    <text evidence="2 4">Belongs to the GerABKA family.</text>
</comment>
<evidence type="ECO:0000256" key="2">
    <source>
        <dbReference type="ARBA" id="ARBA00005278"/>
    </source>
</evidence>
<evidence type="ECO:0000256" key="5">
    <source>
        <dbReference type="SAM" id="Phobius"/>
    </source>
</evidence>
<evidence type="ECO:0000256" key="4">
    <source>
        <dbReference type="PIRNR" id="PIRNR005690"/>
    </source>
</evidence>
<accession>A0A2N5HNQ1</accession>
<keyword evidence="7" id="KW-1185">Reference proteome</keyword>
<dbReference type="PANTHER" id="PTHR22550">
    <property type="entry name" value="SPORE GERMINATION PROTEIN"/>
    <property type="match status" value="1"/>
</dbReference>
<reference evidence="6 7" key="1">
    <citation type="submission" date="2017-11" db="EMBL/GenBank/DDBJ databases">
        <title>Comparitive Functional Genomics of Dry Heat Resistant strains isolated from the Viking Spacecraft.</title>
        <authorList>
            <person name="Seuylemezian A."/>
            <person name="Cooper K."/>
            <person name="Vaishampayan P."/>
        </authorList>
    </citation>
    <scope>NUCLEOTIDE SEQUENCE [LARGE SCALE GENOMIC DNA]</scope>
    <source>
        <strain evidence="6 7">V32-6</strain>
    </source>
</reference>
<dbReference type="PANTHER" id="PTHR22550:SF5">
    <property type="entry name" value="LEUCINE ZIPPER PROTEIN 4"/>
    <property type="match status" value="1"/>
</dbReference>
<keyword evidence="5" id="KW-1133">Transmembrane helix</keyword>
<gene>
    <name evidence="6" type="ORF">CVD27_05290</name>
</gene>
<comment type="caution">
    <text evidence="6">The sequence shown here is derived from an EMBL/GenBank/DDBJ whole genome shotgun (WGS) entry which is preliminary data.</text>
</comment>
<dbReference type="OrthoDB" id="9772630at2"/>
<evidence type="ECO:0000256" key="3">
    <source>
        <dbReference type="ARBA" id="ARBA00023136"/>
    </source>
</evidence>
<protein>
    <submittedName>
        <fullName evidence="6">Spore germination protein</fullName>
    </submittedName>
</protein>
<sequence length="489" mass="55190">MKNNQSSKQTIDIVQVKSWFEGSSDITVKQRTYKGKNSTCSLEFFFCPNLVDIKSLNEVIFPQINMVIEKHGSFTIELLSKILEVSQLKKGKNIKADLEKKLFSGELLIFCYDVNDFISIPISNAPKRSPEESTLETSVRGPRDGFVENISDNMALIRQRLKTSSLKSMEYTLGERSQTKVLLLYIDDIINPSLLDEVKKRLESIKIDIIVSSYELEEHLYDHLYSIFPLMDHTGRPDFVVQSLNQGRFVIVVDGNPSVVIGPTNFNQVLYSPEDVHQSFYYISFIRIQRIIGVFTTVFLPGFYIALITFQLDQVPYSLLATIAISRIGLPLSAPAEAMIMLILFELFKEAGVRLPKAVGQTVAVLGGLFIGDAAIRAGLTSPSMLVIIAITVISGYTLINQNIGGNIALLRMVVLLFSSFLGLFGFFIAFYLLLTHVVSLESFGQPYISYLSNPNRTDILKNFIRLPFRFLKKRNTAYRPIDPDRQKE</sequence>
<name>A0A2N5HNQ1_9BACI</name>
<proteinExistence type="inferred from homology"/>
<keyword evidence="5" id="KW-0812">Transmembrane</keyword>
<dbReference type="InterPro" id="IPR050768">
    <property type="entry name" value="UPF0353/GerABKA_families"/>
</dbReference>
<dbReference type="RefSeq" id="WP_101646838.1">
    <property type="nucleotide sequence ID" value="NZ_PGVE01000028.1"/>
</dbReference>
<organism evidence="6 7">
    <name type="scientific">Neobacillus cucumis</name>
    <dbReference type="NCBI Taxonomy" id="1740721"/>
    <lineage>
        <taxon>Bacteria</taxon>
        <taxon>Bacillati</taxon>
        <taxon>Bacillota</taxon>
        <taxon>Bacilli</taxon>
        <taxon>Bacillales</taxon>
        <taxon>Bacillaceae</taxon>
        <taxon>Neobacillus</taxon>
    </lineage>
</organism>
<dbReference type="InterPro" id="IPR004995">
    <property type="entry name" value="Spore_Ger"/>
</dbReference>